<sequence>MRQKQQKAVQIRPILEAKLAGVKPKQDKMLNKSPETRHYWIIWDTLENTLWYVVSKVSENRYR</sequence>
<comment type="caution">
    <text evidence="1">The sequence shown here is derived from an EMBL/GenBank/DDBJ whole genome shotgun (WGS) entry which is preliminary data.</text>
</comment>
<protein>
    <submittedName>
        <fullName evidence="1">Uncharacterized protein</fullName>
    </submittedName>
</protein>
<gene>
    <name evidence="1" type="ORF">DPMN_128686</name>
</gene>
<dbReference type="EMBL" id="JAIWYP010000005">
    <property type="protein sequence ID" value="KAH3826775.1"/>
    <property type="molecule type" value="Genomic_DNA"/>
</dbReference>
<accession>A0A9D4JVZ7</accession>
<dbReference type="AlphaFoldDB" id="A0A9D4JVZ7"/>
<reference evidence="1" key="1">
    <citation type="journal article" date="2019" name="bioRxiv">
        <title>The Genome of the Zebra Mussel, Dreissena polymorpha: A Resource for Invasive Species Research.</title>
        <authorList>
            <person name="McCartney M.A."/>
            <person name="Auch B."/>
            <person name="Kono T."/>
            <person name="Mallez S."/>
            <person name="Zhang Y."/>
            <person name="Obille A."/>
            <person name="Becker A."/>
            <person name="Abrahante J.E."/>
            <person name="Garbe J."/>
            <person name="Badalamenti J.P."/>
            <person name="Herman A."/>
            <person name="Mangelson H."/>
            <person name="Liachko I."/>
            <person name="Sullivan S."/>
            <person name="Sone E.D."/>
            <person name="Koren S."/>
            <person name="Silverstein K.A.T."/>
            <person name="Beckman K.B."/>
            <person name="Gohl D.M."/>
        </authorList>
    </citation>
    <scope>NUCLEOTIDE SEQUENCE</scope>
    <source>
        <strain evidence="1">Duluth1</strain>
        <tissue evidence="1">Whole animal</tissue>
    </source>
</reference>
<reference evidence="1" key="2">
    <citation type="submission" date="2020-11" db="EMBL/GenBank/DDBJ databases">
        <authorList>
            <person name="McCartney M.A."/>
            <person name="Auch B."/>
            <person name="Kono T."/>
            <person name="Mallez S."/>
            <person name="Becker A."/>
            <person name="Gohl D.M."/>
            <person name="Silverstein K.A.T."/>
            <person name="Koren S."/>
            <person name="Bechman K.B."/>
            <person name="Herman A."/>
            <person name="Abrahante J.E."/>
            <person name="Garbe J."/>
        </authorList>
    </citation>
    <scope>NUCLEOTIDE SEQUENCE</scope>
    <source>
        <strain evidence="1">Duluth1</strain>
        <tissue evidence="1">Whole animal</tissue>
    </source>
</reference>
<evidence type="ECO:0000313" key="1">
    <source>
        <dbReference type="EMBL" id="KAH3826775.1"/>
    </source>
</evidence>
<name>A0A9D4JVZ7_DREPO</name>
<dbReference type="Proteomes" id="UP000828390">
    <property type="component" value="Unassembled WGS sequence"/>
</dbReference>
<keyword evidence="2" id="KW-1185">Reference proteome</keyword>
<organism evidence="1 2">
    <name type="scientific">Dreissena polymorpha</name>
    <name type="common">Zebra mussel</name>
    <name type="synonym">Mytilus polymorpha</name>
    <dbReference type="NCBI Taxonomy" id="45954"/>
    <lineage>
        <taxon>Eukaryota</taxon>
        <taxon>Metazoa</taxon>
        <taxon>Spiralia</taxon>
        <taxon>Lophotrochozoa</taxon>
        <taxon>Mollusca</taxon>
        <taxon>Bivalvia</taxon>
        <taxon>Autobranchia</taxon>
        <taxon>Heteroconchia</taxon>
        <taxon>Euheterodonta</taxon>
        <taxon>Imparidentia</taxon>
        <taxon>Neoheterodontei</taxon>
        <taxon>Myida</taxon>
        <taxon>Dreissenoidea</taxon>
        <taxon>Dreissenidae</taxon>
        <taxon>Dreissena</taxon>
    </lineage>
</organism>
<evidence type="ECO:0000313" key="2">
    <source>
        <dbReference type="Proteomes" id="UP000828390"/>
    </source>
</evidence>
<proteinExistence type="predicted"/>